<name>A6TMG5_ALKMQ</name>
<dbReference type="Proteomes" id="UP000001572">
    <property type="component" value="Chromosome"/>
</dbReference>
<dbReference type="STRING" id="293826.Amet_1175"/>
<dbReference type="RefSeq" id="WP_012062424.1">
    <property type="nucleotide sequence ID" value="NC_009633.1"/>
</dbReference>
<gene>
    <name evidence="1" type="ordered locus">Amet_1175</name>
</gene>
<dbReference type="HOGENOM" id="CLU_1718501_0_0_9"/>
<protein>
    <submittedName>
        <fullName evidence="1">Uncharacterized protein</fullName>
    </submittedName>
</protein>
<keyword evidence="2" id="KW-1185">Reference proteome</keyword>
<sequence length="152" mass="18168">MDRNWKNEVGQVLENTLIYVDQDQRLIQLLYESDVISQKEFDQITGSMEGIRPSLQTMSKRIEKIQSRNGLLPDLYQLMNVLLECKDYEERLVEGAESKIQFPQSTFHKRLLEYCICQLDLQLLNNAVFRKMIYTYIFRIIEYQKVVQKYKS</sequence>
<dbReference type="EMBL" id="CP000724">
    <property type="protein sequence ID" value="ABR47383.1"/>
    <property type="molecule type" value="Genomic_DNA"/>
</dbReference>
<accession>A6TMG5</accession>
<dbReference type="AlphaFoldDB" id="A6TMG5"/>
<evidence type="ECO:0000313" key="1">
    <source>
        <dbReference type="EMBL" id="ABR47383.1"/>
    </source>
</evidence>
<organism evidence="1 2">
    <name type="scientific">Alkaliphilus metalliredigens (strain QYMF)</name>
    <dbReference type="NCBI Taxonomy" id="293826"/>
    <lineage>
        <taxon>Bacteria</taxon>
        <taxon>Bacillati</taxon>
        <taxon>Bacillota</taxon>
        <taxon>Clostridia</taxon>
        <taxon>Peptostreptococcales</taxon>
        <taxon>Natronincolaceae</taxon>
        <taxon>Alkaliphilus</taxon>
    </lineage>
</organism>
<reference evidence="2" key="1">
    <citation type="journal article" date="2016" name="Genome Announc.">
        <title>Complete genome sequence of Alkaliphilus metalliredigens strain QYMF, an alkaliphilic and metal-reducing bacterium isolated from borax-contaminated leachate ponds.</title>
        <authorList>
            <person name="Hwang C."/>
            <person name="Copeland A."/>
            <person name="Lucas S."/>
            <person name="Lapidus A."/>
            <person name="Barry K."/>
            <person name="Detter J.C."/>
            <person name="Glavina Del Rio T."/>
            <person name="Hammon N."/>
            <person name="Israni S."/>
            <person name="Dalin E."/>
            <person name="Tice H."/>
            <person name="Pitluck S."/>
            <person name="Chertkov O."/>
            <person name="Brettin T."/>
            <person name="Bruce D."/>
            <person name="Han C."/>
            <person name="Schmutz J."/>
            <person name="Larimer F."/>
            <person name="Land M.L."/>
            <person name="Hauser L."/>
            <person name="Kyrpides N."/>
            <person name="Mikhailova N."/>
            <person name="Ye Q."/>
            <person name="Zhou J."/>
            <person name="Richardson P."/>
            <person name="Fields M.W."/>
        </authorList>
    </citation>
    <scope>NUCLEOTIDE SEQUENCE [LARGE SCALE GENOMIC DNA]</scope>
    <source>
        <strain evidence="2">QYMF</strain>
    </source>
</reference>
<evidence type="ECO:0000313" key="2">
    <source>
        <dbReference type="Proteomes" id="UP000001572"/>
    </source>
</evidence>
<dbReference type="KEGG" id="amt:Amet_1175"/>
<proteinExistence type="predicted"/>